<proteinExistence type="predicted"/>
<evidence type="ECO:0000313" key="2">
    <source>
        <dbReference type="Proteomes" id="UP001239795"/>
    </source>
</evidence>
<comment type="caution">
    <text evidence="1">The sequence shown here is derived from an EMBL/GenBank/DDBJ whole genome shotgun (WGS) entry which is preliminary data.</text>
</comment>
<evidence type="ECO:0000313" key="1">
    <source>
        <dbReference type="EMBL" id="KAK1469489.1"/>
    </source>
</evidence>
<dbReference type="Proteomes" id="UP001239795">
    <property type="component" value="Unassembled WGS sequence"/>
</dbReference>
<name>A0AAI9V670_9PEZI</name>
<sequence length="89" mass="10464">MPLVCRLPWRLASLRKRHPIPTFIRTQSANSLILMAILSQTDPCRLWQPWIWKALLWSLTPCALSTIQRLYRRITDDNPICSINSPPRR</sequence>
<accession>A0AAI9V670</accession>
<reference evidence="1 2" key="1">
    <citation type="submission" date="2016-10" db="EMBL/GenBank/DDBJ databases">
        <title>The genome sequence of Colletotrichum fioriniae PJ7.</title>
        <authorList>
            <person name="Baroncelli R."/>
        </authorList>
    </citation>
    <scope>NUCLEOTIDE SEQUENCE [LARGE SCALE GENOMIC DNA]</scope>
    <source>
        <strain evidence="1">Col 31</strain>
    </source>
</reference>
<organism evidence="1 2">
    <name type="scientific">Colletotrichum melonis</name>
    <dbReference type="NCBI Taxonomy" id="1209925"/>
    <lineage>
        <taxon>Eukaryota</taxon>
        <taxon>Fungi</taxon>
        <taxon>Dikarya</taxon>
        <taxon>Ascomycota</taxon>
        <taxon>Pezizomycotina</taxon>
        <taxon>Sordariomycetes</taxon>
        <taxon>Hypocreomycetidae</taxon>
        <taxon>Glomerellales</taxon>
        <taxon>Glomerellaceae</taxon>
        <taxon>Colletotrichum</taxon>
        <taxon>Colletotrichum acutatum species complex</taxon>
    </lineage>
</organism>
<dbReference type="AlphaFoldDB" id="A0AAI9V670"/>
<dbReference type="EMBL" id="MLGG01000001">
    <property type="protein sequence ID" value="KAK1469489.1"/>
    <property type="molecule type" value="Genomic_DNA"/>
</dbReference>
<gene>
    <name evidence="1" type="ORF">CMEL01_01256</name>
</gene>
<protein>
    <submittedName>
        <fullName evidence="1">Uncharacterized protein</fullName>
    </submittedName>
</protein>
<keyword evidence="2" id="KW-1185">Reference proteome</keyword>